<evidence type="ECO:0000259" key="1">
    <source>
        <dbReference type="Pfam" id="PF09557"/>
    </source>
</evidence>
<comment type="caution">
    <text evidence="2">The sequence shown here is derived from an EMBL/GenBank/DDBJ whole genome shotgun (WGS) entry which is preliminary data.</text>
</comment>
<feature type="domain" description="DUF2382" evidence="1">
    <location>
        <begin position="105"/>
        <end position="236"/>
    </location>
</feature>
<dbReference type="AlphaFoldDB" id="A0A557SZ78"/>
<dbReference type="InterPro" id="IPR019060">
    <property type="entry name" value="DUF2382"/>
</dbReference>
<accession>A0A557SZ78</accession>
<evidence type="ECO:0000313" key="3">
    <source>
        <dbReference type="Proteomes" id="UP000315289"/>
    </source>
</evidence>
<keyword evidence="3" id="KW-1185">Reference proteome</keyword>
<evidence type="ECO:0000313" key="2">
    <source>
        <dbReference type="EMBL" id="TVP41920.1"/>
    </source>
</evidence>
<name>A0A557SZ78_9ARCH</name>
<sequence length="252" mass="28607">MSSQNDNQINWNEIVGKEALGENGTDFGTIKEVAGDYIVTEIGMLNKKIYHLPKSSVKYFNGVFLNFSLDESSLTTYEQKIDESAVNDNSLSESPDMPANVETSIPLISEDLQVTKKIIEDNVKIIKEPVKETKTVQIELMHEKVTIERRNVNMNTDTYNRGTNTSLNNNEALNQETHNGSERAGSMYSKAEFLIPIKQEEPVITKKSFVREEVVVKKKPVTETKTITEEITNEEVSYKDEQNIQRKDNIPL</sequence>
<dbReference type="Pfam" id="PF09557">
    <property type="entry name" value="DUF2382"/>
    <property type="match status" value="1"/>
</dbReference>
<dbReference type="OrthoDB" id="12065at2157"/>
<gene>
    <name evidence="2" type="ORF">NARC_10326</name>
</gene>
<dbReference type="Proteomes" id="UP000315289">
    <property type="component" value="Unassembled WGS sequence"/>
</dbReference>
<protein>
    <submittedName>
        <fullName evidence="2">Putative stress response protein YsnF</fullName>
    </submittedName>
</protein>
<dbReference type="PANTHER" id="PTHR38463">
    <property type="entry name" value="STRESS RESPONSE PROTEIN YSNF"/>
    <property type="match status" value="1"/>
</dbReference>
<dbReference type="PANTHER" id="PTHR38463:SF1">
    <property type="entry name" value="STRESS RESPONSE PROTEIN YSNF"/>
    <property type="match status" value="1"/>
</dbReference>
<dbReference type="EMBL" id="VOAH01000001">
    <property type="protein sequence ID" value="TVP41920.1"/>
    <property type="molecule type" value="Genomic_DNA"/>
</dbReference>
<organism evidence="2 3">
    <name type="scientific">Candidatus Nitrosocosmicus arcticus</name>
    <dbReference type="NCBI Taxonomy" id="2035267"/>
    <lineage>
        <taxon>Archaea</taxon>
        <taxon>Nitrososphaerota</taxon>
        <taxon>Nitrososphaeria</taxon>
        <taxon>Nitrososphaerales</taxon>
        <taxon>Nitrososphaeraceae</taxon>
        <taxon>Candidatus Nitrosocosmicus</taxon>
    </lineage>
</organism>
<dbReference type="RefSeq" id="WP_144728441.1">
    <property type="nucleotide sequence ID" value="NZ_ML675578.1"/>
</dbReference>
<reference evidence="2 3" key="1">
    <citation type="journal article" date="2019" name="Front. Microbiol.">
        <title>Ammonia Oxidation by the Arctic Terrestrial Thaumarchaeote Candidatus Nitrosocosmicus arcticus Is Stimulated by Increasing Temperatures.</title>
        <authorList>
            <person name="Alves R.J.E."/>
            <person name="Kerou M."/>
            <person name="Zappe A."/>
            <person name="Bittner R."/>
            <person name="Abby S.S."/>
            <person name="Schmidt H.A."/>
            <person name="Pfeifer K."/>
            <person name="Schleper C."/>
        </authorList>
    </citation>
    <scope>NUCLEOTIDE SEQUENCE [LARGE SCALE GENOMIC DNA]</scope>
    <source>
        <strain evidence="2 3">Kfb</strain>
    </source>
</reference>
<dbReference type="InterPro" id="IPR052967">
    <property type="entry name" value="Stress_Response_Assoc"/>
</dbReference>
<proteinExistence type="predicted"/>